<dbReference type="InterPro" id="IPR028998">
    <property type="entry name" value="RimP_C"/>
</dbReference>
<dbReference type="Proteomes" id="UP000194903">
    <property type="component" value="Unassembled WGS sequence"/>
</dbReference>
<dbReference type="Gene3D" id="3.30.300.70">
    <property type="entry name" value="RimP-like superfamily, N-terminal"/>
    <property type="match status" value="1"/>
</dbReference>
<dbReference type="PANTHER" id="PTHR33867">
    <property type="entry name" value="RIBOSOME MATURATION FACTOR RIMP"/>
    <property type="match status" value="1"/>
</dbReference>
<evidence type="ECO:0000256" key="3">
    <source>
        <dbReference type="HAMAP-Rule" id="MF_01077"/>
    </source>
</evidence>
<dbReference type="EMBL" id="NHOC01000019">
    <property type="protein sequence ID" value="OUM19401.1"/>
    <property type="molecule type" value="Genomic_DNA"/>
</dbReference>
<protein>
    <recommendedName>
        <fullName evidence="3">Ribosome maturation factor RimP</fullName>
    </recommendedName>
</protein>
<organism evidence="6 7">
    <name type="scientific">Butyricicoccus porcorum</name>
    <dbReference type="NCBI Taxonomy" id="1945634"/>
    <lineage>
        <taxon>Bacteria</taxon>
        <taxon>Bacillati</taxon>
        <taxon>Bacillota</taxon>
        <taxon>Clostridia</taxon>
        <taxon>Eubacteriales</taxon>
        <taxon>Butyricicoccaceae</taxon>
        <taxon>Butyricicoccus</taxon>
    </lineage>
</organism>
<evidence type="ECO:0000313" key="7">
    <source>
        <dbReference type="Proteomes" id="UP000194903"/>
    </source>
</evidence>
<comment type="caution">
    <text evidence="6">The sequence shown here is derived from an EMBL/GenBank/DDBJ whole genome shotgun (WGS) entry which is preliminary data.</text>
</comment>
<keyword evidence="2 3" id="KW-0690">Ribosome biogenesis</keyword>
<dbReference type="InterPro" id="IPR035956">
    <property type="entry name" value="RimP_N_sf"/>
</dbReference>
<dbReference type="PANTHER" id="PTHR33867:SF1">
    <property type="entry name" value="RIBOSOME MATURATION FACTOR RIMP"/>
    <property type="match status" value="1"/>
</dbReference>
<dbReference type="InterPro" id="IPR036847">
    <property type="entry name" value="RimP_C_sf"/>
</dbReference>
<dbReference type="GO" id="GO:0000028">
    <property type="term" value="P:ribosomal small subunit assembly"/>
    <property type="evidence" value="ECO:0007669"/>
    <property type="project" value="TreeGrafter"/>
</dbReference>
<evidence type="ECO:0000256" key="2">
    <source>
        <dbReference type="ARBA" id="ARBA00022517"/>
    </source>
</evidence>
<feature type="domain" description="Ribosome maturation factor RimP N-terminal" evidence="4">
    <location>
        <begin position="56"/>
        <end position="126"/>
    </location>
</feature>
<dbReference type="Gene3D" id="2.30.30.180">
    <property type="entry name" value="Ribosome maturation factor RimP, C-terminal domain"/>
    <property type="match status" value="1"/>
</dbReference>
<evidence type="ECO:0000313" key="6">
    <source>
        <dbReference type="EMBL" id="OUM19401.1"/>
    </source>
</evidence>
<dbReference type="SUPFAM" id="SSF75420">
    <property type="entry name" value="YhbC-like, N-terminal domain"/>
    <property type="match status" value="1"/>
</dbReference>
<feature type="domain" description="Ribosome maturation factor RimP C-terminal" evidence="5">
    <location>
        <begin position="130"/>
        <end position="194"/>
    </location>
</feature>
<comment type="similarity">
    <text evidence="3">Belongs to the RimP family.</text>
</comment>
<dbReference type="OrthoDB" id="9805006at2"/>
<dbReference type="AlphaFoldDB" id="A0A252F149"/>
<dbReference type="CDD" id="cd01734">
    <property type="entry name" value="YlxS_C"/>
    <property type="match status" value="1"/>
</dbReference>
<reference evidence="6 7" key="1">
    <citation type="submission" date="2017-05" db="EMBL/GenBank/DDBJ databases">
        <title>Butyricicoccus porcorum sp. nov. a butyrate-producing bacterium from the swine intestinal tract.</title>
        <authorList>
            <person name="Trachsel J."/>
            <person name="Humphrey S."/>
            <person name="Allen H.K."/>
        </authorList>
    </citation>
    <scope>NUCLEOTIDE SEQUENCE [LARGE SCALE GENOMIC DNA]</scope>
    <source>
        <strain evidence="6">BB10</strain>
    </source>
</reference>
<comment type="subcellular location">
    <subcellularLocation>
        <location evidence="3">Cytoplasm</location>
    </subcellularLocation>
</comment>
<dbReference type="Pfam" id="PF17384">
    <property type="entry name" value="DUF150_C"/>
    <property type="match status" value="1"/>
</dbReference>
<keyword evidence="1 3" id="KW-0963">Cytoplasm</keyword>
<dbReference type="InterPro" id="IPR003728">
    <property type="entry name" value="Ribosome_maturation_RimP"/>
</dbReference>
<dbReference type="HAMAP" id="MF_01077">
    <property type="entry name" value="RimP"/>
    <property type="match status" value="1"/>
</dbReference>
<dbReference type="SUPFAM" id="SSF74942">
    <property type="entry name" value="YhbC-like, C-terminal domain"/>
    <property type="match status" value="1"/>
</dbReference>
<evidence type="ECO:0000259" key="4">
    <source>
        <dbReference type="Pfam" id="PF02576"/>
    </source>
</evidence>
<dbReference type="GO" id="GO:0005829">
    <property type="term" value="C:cytosol"/>
    <property type="evidence" value="ECO:0007669"/>
    <property type="project" value="TreeGrafter"/>
</dbReference>
<keyword evidence="7" id="KW-1185">Reference proteome</keyword>
<dbReference type="Pfam" id="PF02576">
    <property type="entry name" value="RimP_N"/>
    <property type="match status" value="1"/>
</dbReference>
<gene>
    <name evidence="3" type="primary">rimP</name>
    <name evidence="6" type="ORF">CBW42_13225</name>
</gene>
<dbReference type="GO" id="GO:0006412">
    <property type="term" value="P:translation"/>
    <property type="evidence" value="ECO:0007669"/>
    <property type="project" value="TreeGrafter"/>
</dbReference>
<evidence type="ECO:0000256" key="1">
    <source>
        <dbReference type="ARBA" id="ARBA00022490"/>
    </source>
</evidence>
<name>A0A252F149_9FIRM</name>
<evidence type="ECO:0000259" key="5">
    <source>
        <dbReference type="Pfam" id="PF17384"/>
    </source>
</evidence>
<comment type="function">
    <text evidence="3">Required for maturation of 30S ribosomal subunits.</text>
</comment>
<accession>A0A252F149</accession>
<dbReference type="InterPro" id="IPR028989">
    <property type="entry name" value="RimP_N"/>
</dbReference>
<sequence>MAKFCLHMRRWRAILFNSVRISIQGEWGNPLFLIAFVTEVKMTAKEVCKRVWEISEPFAREMGVTLWDVTFEKEGGQYMLTITIDRDGHTDIDDCEKLSRAVDPLLDEKEFASLPPYTLCVSSAGLTRRLKRPEHFAAFLGSEVEVKFYRPIDGSKIAVGTLRTYEDGFVTLEADGRVTVYEPKDIAAVRLSVTI</sequence>
<proteinExistence type="inferred from homology"/>